<dbReference type="KEGG" id="gps:C427_2130"/>
<dbReference type="Gene3D" id="3.60.21.70">
    <property type="entry name" value="PhoD-like phosphatase"/>
    <property type="match status" value="1"/>
</dbReference>
<dbReference type="InterPro" id="IPR038607">
    <property type="entry name" value="PhoD-like_sf"/>
</dbReference>
<dbReference type="PATRIC" id="fig|1129794.4.peg.2107"/>
<dbReference type="RefSeq" id="WP_007643350.1">
    <property type="nucleotide sequence ID" value="NC_020514.1"/>
</dbReference>
<protein>
    <submittedName>
        <fullName evidence="3">Phosphodiesterase/alkaline phosphatase D</fullName>
    </submittedName>
</protein>
<evidence type="ECO:0000313" key="3">
    <source>
        <dbReference type="EMBL" id="AGH44239.1"/>
    </source>
</evidence>
<dbReference type="SUPFAM" id="SSF56300">
    <property type="entry name" value="Metallo-dependent phosphatases"/>
    <property type="match status" value="1"/>
</dbReference>
<accession>K6Z5M8</accession>
<dbReference type="InterPro" id="IPR018946">
    <property type="entry name" value="PhoD-like_MPP"/>
</dbReference>
<dbReference type="InterPro" id="IPR006311">
    <property type="entry name" value="TAT_signal"/>
</dbReference>
<gene>
    <name evidence="3" type="ORF">C427_2130</name>
</gene>
<dbReference type="InterPro" id="IPR052900">
    <property type="entry name" value="Phospholipid_Metab_Enz"/>
</dbReference>
<sequence length="563" mass="63370">MTQLSRRHFLKSSGLAASCIAISTAITGCVTDTIHTKLSNVKFEHGVASGDPSSSAVIIWTRVQPSEKDNTAQIMWELASDRDFTQVFRTGIVTTQRNQDFTVKIDVQQLKPATEYYYRFISANNTSQTGRTLTLPINNVDKIKLVVVSCSNYPAGYFNAYDHAAQLEEIDAVLHLGDYIYEYPMGGYATEKAAEIGRALAADNDKEIISLDDYRKRYAIYRTDKGLQALHAAAPFIVVWDDHEVCNDTYKNGAQNHNEGEGDFFVRRAAAIQAYYEWLPIRPPYGEQKPEIYRSFDFGNLLSLHMLDTRVIGRDKQLSYNDYRDPVTKELDIKQFSQDLYQSDRTLLGKEQMTWLQKNVSQSSSQWQMLGQQVLMAKMLIPVEVFAGGEIANTPARLAALKTLKNTLDAGATLTSEQQQRLASVMPYNLDAWDGYPKEREDLYDLFSAQNKRLVVVAGDTHNAWHSELKDKAGNVVGVEFATPGITSPGMEKYLKLTNDNAQVVAENLSSLIAELEYCNLHQRGYMVVTITPESASAKWNFVDNILSDEYRVIDTHQASYQA</sequence>
<dbReference type="PROSITE" id="PS51257">
    <property type="entry name" value="PROKAR_LIPOPROTEIN"/>
    <property type="match status" value="1"/>
</dbReference>
<dbReference type="InterPro" id="IPR032093">
    <property type="entry name" value="PhoD_N"/>
</dbReference>
<dbReference type="Proteomes" id="UP000011864">
    <property type="component" value="Chromosome"/>
</dbReference>
<dbReference type="Gene3D" id="2.60.40.380">
    <property type="entry name" value="Purple acid phosphatase-like, N-terminal"/>
    <property type="match status" value="1"/>
</dbReference>
<dbReference type="OrthoDB" id="327733at2"/>
<organism evidence="3 4">
    <name type="scientific">Paraglaciecola psychrophila 170</name>
    <dbReference type="NCBI Taxonomy" id="1129794"/>
    <lineage>
        <taxon>Bacteria</taxon>
        <taxon>Pseudomonadati</taxon>
        <taxon>Pseudomonadota</taxon>
        <taxon>Gammaproteobacteria</taxon>
        <taxon>Alteromonadales</taxon>
        <taxon>Alteromonadaceae</taxon>
        <taxon>Paraglaciecola</taxon>
    </lineage>
</organism>
<dbReference type="Pfam" id="PF16655">
    <property type="entry name" value="PhoD_N"/>
    <property type="match status" value="1"/>
</dbReference>
<dbReference type="PANTHER" id="PTHR43606">
    <property type="entry name" value="PHOSPHATASE, PUTATIVE (AFU_ORTHOLOGUE AFUA_6G08710)-RELATED"/>
    <property type="match status" value="1"/>
</dbReference>
<dbReference type="STRING" id="1129794.C427_2130"/>
<evidence type="ECO:0000313" key="4">
    <source>
        <dbReference type="Proteomes" id="UP000011864"/>
    </source>
</evidence>
<dbReference type="CDD" id="cd07389">
    <property type="entry name" value="MPP_PhoD"/>
    <property type="match status" value="1"/>
</dbReference>
<dbReference type="InterPro" id="IPR029052">
    <property type="entry name" value="Metallo-depent_PP-like"/>
</dbReference>
<dbReference type="PROSITE" id="PS51318">
    <property type="entry name" value="TAT"/>
    <property type="match status" value="1"/>
</dbReference>
<dbReference type="HOGENOM" id="CLU_015982_1_0_6"/>
<evidence type="ECO:0000259" key="2">
    <source>
        <dbReference type="Pfam" id="PF16655"/>
    </source>
</evidence>
<feature type="domain" description="PhoD-like phosphatase metallophosphatase" evidence="1">
    <location>
        <begin position="145"/>
        <end position="540"/>
    </location>
</feature>
<dbReference type="eggNOG" id="COG3540">
    <property type="taxonomic scope" value="Bacteria"/>
</dbReference>
<feature type="domain" description="Phospholipase D N-terminal" evidence="2">
    <location>
        <begin position="45"/>
        <end position="134"/>
    </location>
</feature>
<keyword evidence="4" id="KW-1185">Reference proteome</keyword>
<dbReference type="AlphaFoldDB" id="K6Z5M8"/>
<dbReference type="PANTHER" id="PTHR43606:SF2">
    <property type="entry name" value="ALKALINE PHOSPHATASE FAMILY PROTEIN (AFU_ORTHOLOGUE AFUA_5G03860)"/>
    <property type="match status" value="1"/>
</dbReference>
<evidence type="ECO:0000259" key="1">
    <source>
        <dbReference type="Pfam" id="PF09423"/>
    </source>
</evidence>
<name>K6Z5M8_9ALTE</name>
<reference evidence="3 4" key="1">
    <citation type="journal article" date="2013" name="Genome Announc.">
        <title>Complete Genome Sequence of Glaciecola psychrophila Strain 170T.</title>
        <authorList>
            <person name="Yin J."/>
            <person name="Chen J."/>
            <person name="Liu G."/>
            <person name="Yu Y."/>
            <person name="Song L."/>
            <person name="Wang X."/>
            <person name="Qu X."/>
        </authorList>
    </citation>
    <scope>NUCLEOTIDE SEQUENCE [LARGE SCALE GENOMIC DNA]</scope>
    <source>
        <strain evidence="3 4">170</strain>
    </source>
</reference>
<dbReference type="EMBL" id="CP003837">
    <property type="protein sequence ID" value="AGH44239.1"/>
    <property type="molecule type" value="Genomic_DNA"/>
</dbReference>
<proteinExistence type="predicted"/>
<dbReference type="Pfam" id="PF09423">
    <property type="entry name" value="PhoD"/>
    <property type="match status" value="1"/>
</dbReference>